<keyword evidence="4" id="KW-1185">Reference proteome</keyword>
<dbReference type="InterPro" id="IPR006840">
    <property type="entry name" value="ChaC"/>
</dbReference>
<accession>A0A368Z2S9</accession>
<gene>
    <name evidence="3" type="ORF">DFP89_104150</name>
</gene>
<protein>
    <recommendedName>
        <fullName evidence="1">glutathione-specific gamma-glutamylcyclotransferase</fullName>
        <ecNumber evidence="1">4.3.2.7</ecNumber>
    </recommendedName>
</protein>
<evidence type="ECO:0000313" key="3">
    <source>
        <dbReference type="EMBL" id="RCW86763.1"/>
    </source>
</evidence>
<dbReference type="OrthoDB" id="9795692at2"/>
<keyword evidence="2" id="KW-0456">Lyase</keyword>
<evidence type="ECO:0000313" key="4">
    <source>
        <dbReference type="Proteomes" id="UP000253345"/>
    </source>
</evidence>
<reference evidence="3 4" key="1">
    <citation type="submission" date="2018-07" db="EMBL/GenBank/DDBJ databases">
        <title>Genomic Encyclopedia of Type Strains, Phase III (KMG-III): the genomes of soil and plant-associated and newly described type strains.</title>
        <authorList>
            <person name="Whitman W."/>
        </authorList>
    </citation>
    <scope>NUCLEOTIDE SEQUENCE [LARGE SCALE GENOMIC DNA]</scope>
    <source>
        <strain evidence="3 4">CECT 8525</strain>
    </source>
</reference>
<dbReference type="PANTHER" id="PTHR12192">
    <property type="entry name" value="CATION TRANSPORT PROTEIN CHAC-RELATED"/>
    <property type="match status" value="1"/>
</dbReference>
<evidence type="ECO:0000256" key="2">
    <source>
        <dbReference type="ARBA" id="ARBA00023239"/>
    </source>
</evidence>
<sequence>MRHAPRTLSLTPGHIALIHREVPDPGPTAGVQQQTDADYAEWVERIAQSHPDPARPTQLFAYGSLIWKPEIEHGAEQMGTARGWHRAFCLRLHRFRGSQEQPGLMMALDRGGQCRGVLYELPHENLEQQLDRLFRREFTVKPINSMPRWLTVETASGPVRALGFVMNRTSPYYAGRLAPEEVAQILAKACGHWGTGAEYLLNTVTHLQARGVRDSGLWRLQHLVAEEIERAAAAMARPDAAADPEAGARP</sequence>
<organism evidence="3 4">
    <name type="scientific">Paracoccus lutimaris</name>
    <dbReference type="NCBI Taxonomy" id="1490030"/>
    <lineage>
        <taxon>Bacteria</taxon>
        <taxon>Pseudomonadati</taxon>
        <taxon>Pseudomonadota</taxon>
        <taxon>Alphaproteobacteria</taxon>
        <taxon>Rhodobacterales</taxon>
        <taxon>Paracoccaceae</taxon>
        <taxon>Paracoccus</taxon>
    </lineage>
</organism>
<dbReference type="AlphaFoldDB" id="A0A368Z2S9"/>
<name>A0A368Z2S9_9RHOB</name>
<dbReference type="EMBL" id="QPJL01000004">
    <property type="protein sequence ID" value="RCW86763.1"/>
    <property type="molecule type" value="Genomic_DNA"/>
</dbReference>
<dbReference type="Pfam" id="PF04752">
    <property type="entry name" value="ChaC"/>
    <property type="match status" value="1"/>
</dbReference>
<evidence type="ECO:0000256" key="1">
    <source>
        <dbReference type="ARBA" id="ARBA00012344"/>
    </source>
</evidence>
<dbReference type="InterPro" id="IPR013024">
    <property type="entry name" value="GGCT-like"/>
</dbReference>
<dbReference type="RefSeq" id="WP_114348469.1">
    <property type="nucleotide sequence ID" value="NZ_QPJL01000004.1"/>
</dbReference>
<dbReference type="CDD" id="cd06661">
    <property type="entry name" value="GGCT_like"/>
    <property type="match status" value="1"/>
</dbReference>
<dbReference type="SUPFAM" id="SSF110857">
    <property type="entry name" value="Gamma-glutamyl cyclotransferase-like"/>
    <property type="match status" value="1"/>
</dbReference>
<dbReference type="GO" id="GO:0061928">
    <property type="term" value="F:glutathione specific gamma-glutamylcyclotransferase activity"/>
    <property type="evidence" value="ECO:0007669"/>
    <property type="project" value="UniProtKB-EC"/>
</dbReference>
<dbReference type="GO" id="GO:0006751">
    <property type="term" value="P:glutathione catabolic process"/>
    <property type="evidence" value="ECO:0007669"/>
    <property type="project" value="InterPro"/>
</dbReference>
<dbReference type="Proteomes" id="UP000253345">
    <property type="component" value="Unassembled WGS sequence"/>
</dbReference>
<comment type="caution">
    <text evidence="3">The sequence shown here is derived from an EMBL/GenBank/DDBJ whole genome shotgun (WGS) entry which is preliminary data.</text>
</comment>
<dbReference type="InterPro" id="IPR036568">
    <property type="entry name" value="GGCT-like_sf"/>
</dbReference>
<dbReference type="GO" id="GO:0005737">
    <property type="term" value="C:cytoplasm"/>
    <property type="evidence" value="ECO:0007669"/>
    <property type="project" value="TreeGrafter"/>
</dbReference>
<proteinExistence type="predicted"/>
<dbReference type="Gene3D" id="3.10.490.10">
    <property type="entry name" value="Gamma-glutamyl cyclotransferase-like"/>
    <property type="match status" value="1"/>
</dbReference>
<dbReference type="PANTHER" id="PTHR12192:SF2">
    <property type="entry name" value="GLUTATHIONE-SPECIFIC GAMMA-GLUTAMYLCYCLOTRANSFERASE 2"/>
    <property type="match status" value="1"/>
</dbReference>
<dbReference type="EC" id="4.3.2.7" evidence="1"/>